<dbReference type="eggNOG" id="KOG1280">
    <property type="taxonomic scope" value="Eukaryota"/>
</dbReference>
<dbReference type="HOGENOM" id="CLU_079470_1_0_1"/>
<dbReference type="OrthoDB" id="7873042at2759"/>
<reference evidence="10" key="2">
    <citation type="submission" date="2008-06" db="EMBL/GenBank/DDBJ databases">
        <authorList>
            <consortium name="FlyBase"/>
        </authorList>
    </citation>
    <scope>NUCLEOTIDE SEQUENCE</scope>
    <source>
        <strain evidence="10">MSH-3</strain>
    </source>
</reference>
<dbReference type="GeneID" id="6598475"/>
<sequence length="201" mass="22310">MEPQPSATCDGCDLWGNGITGCRYKCLQCADFDLCQSCYDAKVVSGRHKSEHPMQCLLDEDAKKLYFAGEPIPYLNADSFTCPICGTMGHSYHELVKHVVAQHNDDRSDAICPLCVAVPMAPPDRLLKISQHFRRQHREPSNIRDAVASAGEESGTSDIADRFSRLSLGEAARSRLPIRHLLVRVTRPSNRLPPDTSSEED</sequence>
<dbReference type="GO" id="GO:0061630">
    <property type="term" value="F:ubiquitin protein ligase activity"/>
    <property type="evidence" value="ECO:0007669"/>
    <property type="project" value="UniProtKB-EC"/>
</dbReference>
<dbReference type="GO" id="GO:0008270">
    <property type="term" value="F:zinc ion binding"/>
    <property type="evidence" value="ECO:0007669"/>
    <property type="project" value="UniProtKB-KW"/>
</dbReference>
<dbReference type="PROSITE" id="PS50135">
    <property type="entry name" value="ZF_ZZ_2"/>
    <property type="match status" value="1"/>
</dbReference>
<dbReference type="AlphaFoldDB" id="B4GYI7"/>
<dbReference type="KEGG" id="dpe:6598475"/>
<keyword evidence="6 8" id="KW-0863">Zinc-finger</keyword>
<dbReference type="PANTHER" id="PTHR12268:SF13">
    <property type="entry name" value="E3 UBIQUITIN-PROTEIN LIGASE KCMF1"/>
    <property type="match status" value="1"/>
</dbReference>
<comment type="similarity">
    <text evidence="2">Belongs to the KCMF1 family.</text>
</comment>
<dbReference type="Gene3D" id="3.30.60.90">
    <property type="match status" value="1"/>
</dbReference>
<keyword evidence="7" id="KW-0862">Zinc</keyword>
<evidence type="ECO:0000256" key="7">
    <source>
        <dbReference type="ARBA" id="ARBA00022833"/>
    </source>
</evidence>
<dbReference type="EC" id="2.3.2.27" evidence="3"/>
<dbReference type="InterPro" id="IPR000433">
    <property type="entry name" value="Znf_ZZ"/>
</dbReference>
<evidence type="ECO:0000256" key="6">
    <source>
        <dbReference type="ARBA" id="ARBA00022771"/>
    </source>
</evidence>
<evidence type="ECO:0000313" key="11">
    <source>
        <dbReference type="EMBL" id="EDW27851.1"/>
    </source>
</evidence>
<organism evidence="12">
    <name type="scientific">Drosophila persimilis</name>
    <name type="common">Fruit fly</name>
    <dbReference type="NCBI Taxonomy" id="7234"/>
    <lineage>
        <taxon>Eukaryota</taxon>
        <taxon>Metazoa</taxon>
        <taxon>Ecdysozoa</taxon>
        <taxon>Arthropoda</taxon>
        <taxon>Hexapoda</taxon>
        <taxon>Insecta</taxon>
        <taxon>Pterygota</taxon>
        <taxon>Neoptera</taxon>
        <taxon>Endopterygota</taxon>
        <taxon>Diptera</taxon>
        <taxon>Brachycera</taxon>
        <taxon>Muscomorpha</taxon>
        <taxon>Ephydroidea</taxon>
        <taxon>Drosophilidae</taxon>
        <taxon>Drosophila</taxon>
        <taxon>Sophophora</taxon>
    </lineage>
</organism>
<dbReference type="KEGG" id="dpe:6598483"/>
<comment type="catalytic activity">
    <reaction evidence="1">
        <text>S-ubiquitinyl-[E2 ubiquitin-conjugating enzyme]-L-cysteine + [acceptor protein]-L-lysine = [E2 ubiquitin-conjugating enzyme]-L-cysteine + N(6)-ubiquitinyl-[acceptor protein]-L-lysine.</text>
        <dbReference type="EC" id="2.3.2.27"/>
    </reaction>
</comment>
<dbReference type="PANTHER" id="PTHR12268">
    <property type="entry name" value="E3 UBIQUITIN-PROTEIN LIGASE KCMF1"/>
    <property type="match status" value="1"/>
</dbReference>
<evidence type="ECO:0000259" key="9">
    <source>
        <dbReference type="PROSITE" id="PS50135"/>
    </source>
</evidence>
<dbReference type="InterPro" id="IPR008598">
    <property type="entry name" value="Di19_Zn-bd"/>
</dbReference>
<evidence type="ECO:0000313" key="12">
    <source>
        <dbReference type="Proteomes" id="UP000008744"/>
    </source>
</evidence>
<dbReference type="CDD" id="cd02338">
    <property type="entry name" value="ZZ_PCMF_like"/>
    <property type="match status" value="1"/>
</dbReference>
<dbReference type="GO" id="GO:0099536">
    <property type="term" value="P:synaptic signaling"/>
    <property type="evidence" value="ECO:0007669"/>
    <property type="project" value="TreeGrafter"/>
</dbReference>
<dbReference type="SMART" id="SM00291">
    <property type="entry name" value="ZnF_ZZ"/>
    <property type="match status" value="1"/>
</dbReference>
<protein>
    <recommendedName>
        <fullName evidence="3">RING-type E3 ubiquitin transferase</fullName>
        <ecNumber evidence="3">2.3.2.27</ecNumber>
    </recommendedName>
</protein>
<dbReference type="InterPro" id="IPR043145">
    <property type="entry name" value="Znf_ZZ_sf"/>
</dbReference>
<evidence type="ECO:0000256" key="5">
    <source>
        <dbReference type="ARBA" id="ARBA00022723"/>
    </source>
</evidence>
<keyword evidence="5" id="KW-0479">Metal-binding</keyword>
<keyword evidence="4" id="KW-0808">Transferase</keyword>
<evidence type="ECO:0000256" key="3">
    <source>
        <dbReference type="ARBA" id="ARBA00012483"/>
    </source>
</evidence>
<dbReference type="GO" id="GO:0023051">
    <property type="term" value="P:regulation of signaling"/>
    <property type="evidence" value="ECO:0007669"/>
    <property type="project" value="UniProtKB-ARBA"/>
</dbReference>
<dbReference type="GO" id="GO:0010646">
    <property type="term" value="P:regulation of cell communication"/>
    <property type="evidence" value="ECO:0007669"/>
    <property type="project" value="UniProtKB-ARBA"/>
</dbReference>
<evidence type="ECO:0000256" key="4">
    <source>
        <dbReference type="ARBA" id="ARBA00022679"/>
    </source>
</evidence>
<feature type="domain" description="ZZ-type" evidence="9">
    <location>
        <begin position="4"/>
        <end position="62"/>
    </location>
</feature>
<dbReference type="Proteomes" id="UP000008744">
    <property type="component" value="Unassembled WGS sequence"/>
</dbReference>
<evidence type="ECO:0000313" key="10">
    <source>
        <dbReference type="EMBL" id="EDW27843.1"/>
    </source>
</evidence>
<dbReference type="SUPFAM" id="SSF57850">
    <property type="entry name" value="RING/U-box"/>
    <property type="match status" value="1"/>
</dbReference>
<dbReference type="Pfam" id="PF00569">
    <property type="entry name" value="ZZ"/>
    <property type="match status" value="1"/>
</dbReference>
<dbReference type="Pfam" id="PF05605">
    <property type="entry name" value="zf-Di19"/>
    <property type="match status" value="1"/>
</dbReference>
<proteinExistence type="inferred from homology"/>
<dbReference type="GO" id="GO:0005886">
    <property type="term" value="C:plasma membrane"/>
    <property type="evidence" value="ECO:0007669"/>
    <property type="project" value="TreeGrafter"/>
</dbReference>
<evidence type="ECO:0000256" key="1">
    <source>
        <dbReference type="ARBA" id="ARBA00000900"/>
    </source>
</evidence>
<evidence type="ECO:0000256" key="8">
    <source>
        <dbReference type="PROSITE-ProRule" id="PRU00228"/>
    </source>
</evidence>
<gene>
    <name evidence="10" type="primary">Dper\GL19795</name>
    <name evidence="11" type="synonym">Dper\GL19931</name>
    <name evidence="10" type="ORF">Dper_GL19795</name>
    <name evidence="11" type="ORF">Dper_GL19931</name>
    <name evidence="10" type="ORF">GL19795</name>
    <name evidence="10" type="ORF">GL19931</name>
</gene>
<dbReference type="EMBL" id="CH479197">
    <property type="protein sequence ID" value="EDW27843.1"/>
    <property type="molecule type" value="Genomic_DNA"/>
</dbReference>
<dbReference type="OMA" id="HREPSNI"/>
<dbReference type="InterPro" id="IPR050774">
    <property type="entry name" value="KCMF1/Dystrophin"/>
</dbReference>
<reference evidence="10 12" key="1">
    <citation type="journal article" date="2007" name="Nature">
        <title>Evolution of genes and genomes on the Drosophila phylogeny.</title>
        <authorList>
            <consortium name="Drosophila 12 Genomes Consortium"/>
            <person name="Clark A.G."/>
            <person name="Eisen M.B."/>
            <person name="Smith D.R."/>
            <person name="Bergman C.M."/>
            <person name="Oliver B."/>
            <person name="Markow T.A."/>
            <person name="Kaufman T.C."/>
            <person name="Kellis M."/>
            <person name="Gelbart W."/>
            <person name="Iyer V.N."/>
            <person name="Pollard D.A."/>
            <person name="Sackton T.B."/>
            <person name="Larracuente A.M."/>
            <person name="Singh N.D."/>
            <person name="Abad J.P."/>
            <person name="Abt D.N."/>
            <person name="Adryan B."/>
            <person name="Aguade M."/>
            <person name="Akashi H."/>
            <person name="Anderson W.W."/>
            <person name="Aquadro C.F."/>
            <person name="Ardell D.H."/>
            <person name="Arguello R."/>
            <person name="Artieri C.G."/>
            <person name="Barbash D.A."/>
            <person name="Barker D."/>
            <person name="Barsanti P."/>
            <person name="Batterham P."/>
            <person name="Batzoglou S."/>
            <person name="Begun D."/>
            <person name="Bhutkar A."/>
            <person name="Blanco E."/>
            <person name="Bosak S.A."/>
            <person name="Bradley R.K."/>
            <person name="Brand A.D."/>
            <person name="Brent M.R."/>
            <person name="Brooks A.N."/>
            <person name="Brown R.H."/>
            <person name="Butlin R.K."/>
            <person name="Caggese C."/>
            <person name="Calvi B.R."/>
            <person name="Bernardo de Carvalho A."/>
            <person name="Caspi A."/>
            <person name="Castrezana S."/>
            <person name="Celniker S.E."/>
            <person name="Chang J.L."/>
            <person name="Chapple C."/>
            <person name="Chatterji S."/>
            <person name="Chinwalla A."/>
            <person name="Civetta A."/>
            <person name="Clifton S.W."/>
            <person name="Comeron J.M."/>
            <person name="Costello J.C."/>
            <person name="Coyne J.A."/>
            <person name="Daub J."/>
            <person name="David R.G."/>
            <person name="Delcher A.L."/>
            <person name="Delehaunty K."/>
            <person name="Do C.B."/>
            <person name="Ebling H."/>
            <person name="Edwards K."/>
            <person name="Eickbush T."/>
            <person name="Evans J.D."/>
            <person name="Filipski A."/>
            <person name="Findeiss S."/>
            <person name="Freyhult E."/>
            <person name="Fulton L."/>
            <person name="Fulton R."/>
            <person name="Garcia A.C."/>
            <person name="Gardiner A."/>
            <person name="Garfield D.A."/>
            <person name="Garvin B.E."/>
            <person name="Gibson G."/>
            <person name="Gilbert D."/>
            <person name="Gnerre S."/>
            <person name="Godfrey J."/>
            <person name="Good R."/>
            <person name="Gotea V."/>
            <person name="Gravely B."/>
            <person name="Greenberg A.J."/>
            <person name="Griffiths-Jones S."/>
            <person name="Gross S."/>
            <person name="Guigo R."/>
            <person name="Gustafson E.A."/>
            <person name="Haerty W."/>
            <person name="Hahn M.W."/>
            <person name="Halligan D.L."/>
            <person name="Halpern A.L."/>
            <person name="Halter G.M."/>
            <person name="Han M.V."/>
            <person name="Heger A."/>
            <person name="Hillier L."/>
            <person name="Hinrichs A.S."/>
            <person name="Holmes I."/>
            <person name="Hoskins R.A."/>
            <person name="Hubisz M.J."/>
            <person name="Hultmark D."/>
            <person name="Huntley M.A."/>
            <person name="Jaffe D.B."/>
            <person name="Jagadeeshan S."/>
            <person name="Jeck W.R."/>
            <person name="Johnson J."/>
            <person name="Jones C.D."/>
            <person name="Jordan W.C."/>
            <person name="Karpen G.H."/>
            <person name="Kataoka E."/>
            <person name="Keightley P.D."/>
            <person name="Kheradpour P."/>
            <person name="Kirkness E.F."/>
            <person name="Koerich L.B."/>
            <person name="Kristiansen K."/>
            <person name="Kudrna D."/>
            <person name="Kulathinal R.J."/>
            <person name="Kumar S."/>
            <person name="Kwok R."/>
            <person name="Lander E."/>
            <person name="Langley C.H."/>
            <person name="Lapoint R."/>
            <person name="Lazzaro B.P."/>
            <person name="Lee S.J."/>
            <person name="Levesque L."/>
            <person name="Li R."/>
            <person name="Lin C.F."/>
            <person name="Lin M.F."/>
            <person name="Lindblad-Toh K."/>
            <person name="Llopart A."/>
            <person name="Long M."/>
            <person name="Low L."/>
            <person name="Lozovsky E."/>
            <person name="Lu J."/>
            <person name="Luo M."/>
            <person name="Machado C.A."/>
            <person name="Makalowski W."/>
            <person name="Marzo M."/>
            <person name="Matsuda M."/>
            <person name="Matzkin L."/>
            <person name="McAllister B."/>
            <person name="McBride C.S."/>
            <person name="McKernan B."/>
            <person name="McKernan K."/>
            <person name="Mendez-Lago M."/>
            <person name="Minx P."/>
            <person name="Mollenhauer M.U."/>
            <person name="Montooth K."/>
            <person name="Mount S.M."/>
            <person name="Mu X."/>
            <person name="Myers E."/>
            <person name="Negre B."/>
            <person name="Newfeld S."/>
            <person name="Nielsen R."/>
            <person name="Noor M.A."/>
            <person name="O'Grady P."/>
            <person name="Pachter L."/>
            <person name="Papaceit M."/>
            <person name="Parisi M.J."/>
            <person name="Parisi M."/>
            <person name="Parts L."/>
            <person name="Pedersen J.S."/>
            <person name="Pesole G."/>
            <person name="Phillippy A.M."/>
            <person name="Ponting C.P."/>
            <person name="Pop M."/>
            <person name="Porcelli D."/>
            <person name="Powell J.R."/>
            <person name="Prohaska S."/>
            <person name="Pruitt K."/>
            <person name="Puig M."/>
            <person name="Quesneville H."/>
            <person name="Ram K.R."/>
            <person name="Rand D."/>
            <person name="Rasmussen M.D."/>
            <person name="Reed L.K."/>
            <person name="Reenan R."/>
            <person name="Reily A."/>
            <person name="Remington K.A."/>
            <person name="Rieger T.T."/>
            <person name="Ritchie M.G."/>
            <person name="Robin C."/>
            <person name="Rogers Y.H."/>
            <person name="Rohde C."/>
            <person name="Rozas J."/>
            <person name="Rubenfield M.J."/>
            <person name="Ruiz A."/>
            <person name="Russo S."/>
            <person name="Salzberg S.L."/>
            <person name="Sanchez-Gracia A."/>
            <person name="Saranga D.J."/>
            <person name="Sato H."/>
            <person name="Schaeffer S.W."/>
            <person name="Schatz M.C."/>
            <person name="Schlenke T."/>
            <person name="Schwartz R."/>
            <person name="Segarra C."/>
            <person name="Singh R.S."/>
            <person name="Sirot L."/>
            <person name="Sirota M."/>
            <person name="Sisneros N.B."/>
            <person name="Smith C.D."/>
            <person name="Smith T.F."/>
            <person name="Spieth J."/>
            <person name="Stage D.E."/>
            <person name="Stark A."/>
            <person name="Stephan W."/>
            <person name="Strausberg R.L."/>
            <person name="Strempel S."/>
            <person name="Sturgill D."/>
            <person name="Sutton G."/>
            <person name="Sutton G.G."/>
            <person name="Tao W."/>
            <person name="Teichmann S."/>
            <person name="Tobari Y.N."/>
            <person name="Tomimura Y."/>
            <person name="Tsolas J.M."/>
            <person name="Valente V.L."/>
            <person name="Venter E."/>
            <person name="Venter J.C."/>
            <person name="Vicario S."/>
            <person name="Vieira F.G."/>
            <person name="Vilella A.J."/>
            <person name="Villasante A."/>
            <person name="Walenz B."/>
            <person name="Wang J."/>
            <person name="Wasserman M."/>
            <person name="Watts T."/>
            <person name="Wilson D."/>
            <person name="Wilson R.K."/>
            <person name="Wing R.A."/>
            <person name="Wolfner M.F."/>
            <person name="Wong A."/>
            <person name="Wong G.K."/>
            <person name="Wu C.I."/>
            <person name="Wu G."/>
            <person name="Yamamoto D."/>
            <person name="Yang H.P."/>
            <person name="Yang S.P."/>
            <person name="Yorke J.A."/>
            <person name="Yoshida K."/>
            <person name="Zdobnov E."/>
            <person name="Zhang P."/>
            <person name="Zhang Y."/>
            <person name="Zimin A.V."/>
            <person name="Baldwin J."/>
            <person name="Abdouelleil A."/>
            <person name="Abdulkadir J."/>
            <person name="Abebe A."/>
            <person name="Abera B."/>
            <person name="Abreu J."/>
            <person name="Acer S.C."/>
            <person name="Aftuck L."/>
            <person name="Alexander A."/>
            <person name="An P."/>
            <person name="Anderson E."/>
            <person name="Anderson S."/>
            <person name="Arachi H."/>
            <person name="Azer M."/>
            <person name="Bachantsang P."/>
            <person name="Barry A."/>
            <person name="Bayul T."/>
            <person name="Berlin A."/>
            <person name="Bessette D."/>
            <person name="Bloom T."/>
            <person name="Blye J."/>
            <person name="Boguslavskiy L."/>
            <person name="Bonnet C."/>
            <person name="Boukhgalter B."/>
            <person name="Bourzgui I."/>
            <person name="Brown A."/>
            <person name="Cahill P."/>
            <person name="Channer S."/>
            <person name="Cheshatsang Y."/>
            <person name="Chuda L."/>
            <person name="Citroen M."/>
            <person name="Collymore A."/>
            <person name="Cooke P."/>
            <person name="Costello M."/>
            <person name="D'Aco K."/>
            <person name="Daza R."/>
            <person name="De Haan G."/>
            <person name="DeGray S."/>
            <person name="DeMaso C."/>
            <person name="Dhargay N."/>
            <person name="Dooley K."/>
            <person name="Dooley E."/>
            <person name="Doricent M."/>
            <person name="Dorje P."/>
            <person name="Dorjee K."/>
            <person name="Dupes A."/>
            <person name="Elong R."/>
            <person name="Falk J."/>
            <person name="Farina A."/>
            <person name="Faro S."/>
            <person name="Ferguson D."/>
            <person name="Fisher S."/>
            <person name="Foley C.D."/>
            <person name="Franke A."/>
            <person name="Friedrich D."/>
            <person name="Gadbois L."/>
            <person name="Gearin G."/>
            <person name="Gearin C.R."/>
            <person name="Giannoukos G."/>
            <person name="Goode T."/>
            <person name="Graham J."/>
            <person name="Grandbois E."/>
            <person name="Grewal S."/>
            <person name="Gyaltsen K."/>
            <person name="Hafez N."/>
            <person name="Hagos B."/>
            <person name="Hall J."/>
            <person name="Henson C."/>
            <person name="Hollinger A."/>
            <person name="Honan T."/>
            <person name="Huard M.D."/>
            <person name="Hughes L."/>
            <person name="Hurhula B."/>
            <person name="Husby M.E."/>
            <person name="Kamat A."/>
            <person name="Kanga B."/>
            <person name="Kashin S."/>
            <person name="Khazanovich D."/>
            <person name="Kisner P."/>
            <person name="Lance K."/>
            <person name="Lara M."/>
            <person name="Lee W."/>
            <person name="Lennon N."/>
            <person name="Letendre F."/>
            <person name="LeVine R."/>
            <person name="Lipovsky A."/>
            <person name="Liu X."/>
            <person name="Liu J."/>
            <person name="Liu S."/>
            <person name="Lokyitsang T."/>
            <person name="Lokyitsang Y."/>
            <person name="Lubonja R."/>
            <person name="Lui A."/>
            <person name="MacDonald P."/>
            <person name="Magnisalis V."/>
            <person name="Maru K."/>
            <person name="Matthews C."/>
            <person name="McCusker W."/>
            <person name="McDonough S."/>
            <person name="Mehta T."/>
            <person name="Meldrim J."/>
            <person name="Meneus L."/>
            <person name="Mihai O."/>
            <person name="Mihalev A."/>
            <person name="Mihova T."/>
            <person name="Mittelman R."/>
            <person name="Mlenga V."/>
            <person name="Montmayeur A."/>
            <person name="Mulrain L."/>
            <person name="Navidi A."/>
            <person name="Naylor J."/>
            <person name="Negash T."/>
            <person name="Nguyen T."/>
            <person name="Nguyen N."/>
            <person name="Nicol R."/>
            <person name="Norbu C."/>
            <person name="Norbu N."/>
            <person name="Novod N."/>
            <person name="O'Neill B."/>
            <person name="Osman S."/>
            <person name="Markiewicz E."/>
            <person name="Oyono O.L."/>
            <person name="Patti C."/>
            <person name="Phunkhang P."/>
            <person name="Pierre F."/>
            <person name="Priest M."/>
            <person name="Raghuraman S."/>
            <person name="Rege F."/>
            <person name="Reyes R."/>
            <person name="Rise C."/>
            <person name="Rogov P."/>
            <person name="Ross K."/>
            <person name="Ryan E."/>
            <person name="Settipalli S."/>
            <person name="Shea T."/>
            <person name="Sherpa N."/>
            <person name="Shi L."/>
            <person name="Shih D."/>
            <person name="Sparrow T."/>
            <person name="Spaulding J."/>
            <person name="Stalker J."/>
            <person name="Stange-Thomann N."/>
            <person name="Stavropoulos S."/>
            <person name="Stone C."/>
            <person name="Strader C."/>
            <person name="Tesfaye S."/>
            <person name="Thomson T."/>
            <person name="Thoulutsang Y."/>
            <person name="Thoulutsang D."/>
            <person name="Topham K."/>
            <person name="Topping I."/>
            <person name="Tsamla T."/>
            <person name="Vassiliev H."/>
            <person name="Vo A."/>
            <person name="Wangchuk T."/>
            <person name="Wangdi T."/>
            <person name="Weiand M."/>
            <person name="Wilkinson J."/>
            <person name="Wilson A."/>
            <person name="Yadav S."/>
            <person name="Young G."/>
            <person name="Yu Q."/>
            <person name="Zembek L."/>
            <person name="Zhong D."/>
            <person name="Zimmer A."/>
            <person name="Zwirko Z."/>
            <person name="Jaffe D.B."/>
            <person name="Alvarez P."/>
            <person name="Brockman W."/>
            <person name="Butler J."/>
            <person name="Chin C."/>
            <person name="Gnerre S."/>
            <person name="Grabherr M."/>
            <person name="Kleber M."/>
            <person name="Mauceli E."/>
            <person name="MacCallum I."/>
        </authorList>
    </citation>
    <scope>NUCLEOTIDE SEQUENCE [LARGE SCALE GENOMIC DNA]</scope>
    <source>
        <strain evidence="10">MSH-3</strain>
        <strain evidence="12">MSH-3 / Tucson 14011-0111.49</strain>
    </source>
</reference>
<dbReference type="GeneID" id="6598483"/>
<evidence type="ECO:0000256" key="2">
    <source>
        <dbReference type="ARBA" id="ARBA00010938"/>
    </source>
</evidence>
<dbReference type="EMBL" id="CH479197">
    <property type="protein sequence ID" value="EDW27851.1"/>
    <property type="molecule type" value="Genomic_DNA"/>
</dbReference>
<dbReference type="GO" id="GO:0045202">
    <property type="term" value="C:synapse"/>
    <property type="evidence" value="ECO:0007669"/>
    <property type="project" value="GOC"/>
</dbReference>
<accession>B4GYI7</accession>
<keyword evidence="12" id="KW-1185">Reference proteome</keyword>
<name>B4GYI7_DROPE</name>